<comment type="subcellular location">
    <subcellularLocation>
        <location evidence="1">Membrane</location>
        <topology evidence="1">Multi-pass membrane protein</topology>
    </subcellularLocation>
</comment>
<keyword evidence="3 6" id="KW-0812">Transmembrane</keyword>
<evidence type="ECO:0000259" key="8">
    <source>
        <dbReference type="PROSITE" id="PS50922"/>
    </source>
</evidence>
<gene>
    <name evidence="9" type="ORF">INT46_001736</name>
</gene>
<evidence type="ECO:0000256" key="5">
    <source>
        <dbReference type="ARBA" id="ARBA00023136"/>
    </source>
</evidence>
<proteinExistence type="inferred from homology"/>
<dbReference type="PIRSF" id="PIRSF005225">
    <property type="entry name" value="LAG1_LAC1"/>
    <property type="match status" value="1"/>
</dbReference>
<feature type="transmembrane region" description="Helical" evidence="7">
    <location>
        <begin position="277"/>
        <end position="299"/>
    </location>
</feature>
<name>A0A8H7UYT1_9FUNG</name>
<dbReference type="PANTHER" id="PTHR12560:SF0">
    <property type="entry name" value="LD18904P"/>
    <property type="match status" value="1"/>
</dbReference>
<feature type="transmembrane region" description="Helical" evidence="7">
    <location>
        <begin position="57"/>
        <end position="83"/>
    </location>
</feature>
<dbReference type="GO" id="GO:0046513">
    <property type="term" value="P:ceramide biosynthetic process"/>
    <property type="evidence" value="ECO:0007669"/>
    <property type="project" value="InterPro"/>
</dbReference>
<evidence type="ECO:0000256" key="1">
    <source>
        <dbReference type="ARBA" id="ARBA00004141"/>
    </source>
</evidence>
<evidence type="ECO:0000256" key="3">
    <source>
        <dbReference type="ARBA" id="ARBA00022692"/>
    </source>
</evidence>
<dbReference type="GO" id="GO:0050291">
    <property type="term" value="F:sphingosine N-acyltransferase activity"/>
    <property type="evidence" value="ECO:0007669"/>
    <property type="project" value="InterPro"/>
</dbReference>
<comment type="caution">
    <text evidence="9">The sequence shown here is derived from an EMBL/GenBank/DDBJ whole genome shotgun (WGS) entry which is preliminary data.</text>
</comment>
<feature type="transmembrane region" description="Helical" evidence="7">
    <location>
        <begin position="222"/>
        <end position="241"/>
    </location>
</feature>
<dbReference type="SMART" id="SM00724">
    <property type="entry name" value="TLC"/>
    <property type="match status" value="1"/>
</dbReference>
<comment type="similarity">
    <text evidence="2">Belongs to the sphingosine N-acyltransferase family.</text>
</comment>
<dbReference type="Proteomes" id="UP000650833">
    <property type="component" value="Unassembled WGS sequence"/>
</dbReference>
<dbReference type="PROSITE" id="PS50922">
    <property type="entry name" value="TLC"/>
    <property type="match status" value="1"/>
</dbReference>
<evidence type="ECO:0000256" key="7">
    <source>
        <dbReference type="SAM" id="Phobius"/>
    </source>
</evidence>
<feature type="domain" description="TLC" evidence="8">
    <location>
        <begin position="97"/>
        <end position="309"/>
    </location>
</feature>
<dbReference type="OrthoDB" id="537032at2759"/>
<dbReference type="GO" id="GO:0016020">
    <property type="term" value="C:membrane"/>
    <property type="evidence" value="ECO:0007669"/>
    <property type="project" value="UniProtKB-SubCell"/>
</dbReference>
<feature type="transmembrane region" description="Helical" evidence="7">
    <location>
        <begin position="172"/>
        <end position="191"/>
    </location>
</feature>
<evidence type="ECO:0000256" key="6">
    <source>
        <dbReference type="PROSITE-ProRule" id="PRU00205"/>
    </source>
</evidence>
<sequence>MQKSLRSFTNYLARHQIGLPLKVITFILVGYFLRLPFFEHFVLLSNQKQDGRYQKSIWDIAFLFFHMCIFTATRATIMHYALLPLAKLVNVPKKKHLRFAEQSYCFLWYAAAFAFGVSIMYNSPWWFDTTYFWRDYPVTDYTGAFKYYYLLQFAYTLEGLFALQIEAPRKDYNILVMHHIITLLMISFSYGLNFTRVGNAVFVCMDLPNVFLTLAKSFNYCIPGIVCDLTFGIMVVSWIYTRVYLYGRIIWSTLTEPELYVPQFALDPASGNWFPHFFKYIIVGLMMTLYSIILFWTALMFKMIYKISTNPELKDLRSDDEDEEEDETKDK</sequence>
<evidence type="ECO:0000256" key="4">
    <source>
        <dbReference type="ARBA" id="ARBA00022989"/>
    </source>
</evidence>
<dbReference type="PANTHER" id="PTHR12560">
    <property type="entry name" value="LONGEVITY ASSURANCE FACTOR 1 LAG1"/>
    <property type="match status" value="1"/>
</dbReference>
<dbReference type="AlphaFoldDB" id="A0A8H7UYT1"/>
<keyword evidence="10" id="KW-1185">Reference proteome</keyword>
<dbReference type="InterPro" id="IPR006634">
    <property type="entry name" value="TLC-dom"/>
</dbReference>
<protein>
    <recommendedName>
        <fullName evidence="8">TLC domain-containing protein</fullName>
    </recommendedName>
</protein>
<reference evidence="9" key="1">
    <citation type="submission" date="2020-12" db="EMBL/GenBank/DDBJ databases">
        <title>Metabolic potential, ecology and presence of endohyphal bacteria is reflected in genomic diversity of Mucoromycotina.</title>
        <authorList>
            <person name="Muszewska A."/>
            <person name="Okrasinska A."/>
            <person name="Steczkiewicz K."/>
            <person name="Drgas O."/>
            <person name="Orlowska M."/>
            <person name="Perlinska-Lenart U."/>
            <person name="Aleksandrzak-Piekarczyk T."/>
            <person name="Szatraj K."/>
            <person name="Zielenkiewicz U."/>
            <person name="Pilsyk S."/>
            <person name="Malc E."/>
            <person name="Mieczkowski P."/>
            <person name="Kruszewska J.S."/>
            <person name="Biernat P."/>
            <person name="Pawlowska J."/>
        </authorList>
    </citation>
    <scope>NUCLEOTIDE SEQUENCE</scope>
    <source>
        <strain evidence="9">CBS 226.32</strain>
    </source>
</reference>
<feature type="transmembrane region" description="Helical" evidence="7">
    <location>
        <begin position="21"/>
        <end position="37"/>
    </location>
</feature>
<keyword evidence="5 6" id="KW-0472">Membrane</keyword>
<feature type="transmembrane region" description="Helical" evidence="7">
    <location>
        <begin position="104"/>
        <end position="127"/>
    </location>
</feature>
<dbReference type="Pfam" id="PF03798">
    <property type="entry name" value="TRAM_LAG1_CLN8"/>
    <property type="match status" value="1"/>
</dbReference>
<keyword evidence="4 7" id="KW-1133">Transmembrane helix</keyword>
<dbReference type="InterPro" id="IPR016439">
    <property type="entry name" value="Lag1/Lac1-like"/>
</dbReference>
<accession>A0A8H7UYT1</accession>
<evidence type="ECO:0000313" key="10">
    <source>
        <dbReference type="Proteomes" id="UP000650833"/>
    </source>
</evidence>
<evidence type="ECO:0000313" key="9">
    <source>
        <dbReference type="EMBL" id="KAG2203706.1"/>
    </source>
</evidence>
<dbReference type="EMBL" id="JAEPRC010000220">
    <property type="protein sequence ID" value="KAG2203706.1"/>
    <property type="molecule type" value="Genomic_DNA"/>
</dbReference>
<evidence type="ECO:0000256" key="2">
    <source>
        <dbReference type="ARBA" id="ARBA00009808"/>
    </source>
</evidence>
<organism evidence="9 10">
    <name type="scientific">Mucor plumbeus</name>
    <dbReference type="NCBI Taxonomy" id="97098"/>
    <lineage>
        <taxon>Eukaryota</taxon>
        <taxon>Fungi</taxon>
        <taxon>Fungi incertae sedis</taxon>
        <taxon>Mucoromycota</taxon>
        <taxon>Mucoromycotina</taxon>
        <taxon>Mucoromycetes</taxon>
        <taxon>Mucorales</taxon>
        <taxon>Mucorineae</taxon>
        <taxon>Mucoraceae</taxon>
        <taxon>Mucor</taxon>
    </lineage>
</organism>